<name>A0A2B7ZB84_9EURO</name>
<sequence>MSIVAPSIGNYLNIPTHTTINAGNPENELVQDLQEQTESQSPCIGHHTPIFESLRPDELNMPLDANGSGFRQESMTNIDGSFVWSATMPPGDHELGASPPYFFPNRVLQPFPYDSQRREPLSWNAEQPQDLSQGMNTLHSALGSFSYMSQGSWMEPIYPASYSSAESVKYTENANGSLSQMSLVPDSCHRTIDTDNHSTSIGQTTRVAYSHAVVTDGGHFTPRQVRNGCSSVSLKPRATCGRKSSRRKVFRHSLSSSSSRSASSKTEPQFQEAKRPFVEYMFHASSGEPAVAGSNKRRRTKDEKQETARIRELGGACEPCRRQHRKCALKHHQDSPSTKNITTGYSNNPRPTVLQHGSAHSPNFPHAYQVASSVSTSNSSVRASSPATQYETEVATPFDFQTPSENFNHTTWDTAEVGGQFQDTRNIIPGRDVPIVRGDGSLVLPGNNFDGIWSGSCHIDEVNIDNYQLAANQTPDIFNDIEENVERCLSLWGLTDY</sequence>
<dbReference type="AlphaFoldDB" id="A0A2B7ZB84"/>
<dbReference type="VEuPathDB" id="FungiDB:EMCG_07254"/>
<comment type="caution">
    <text evidence="2">The sequence shown here is derived from an EMBL/GenBank/DDBJ whole genome shotgun (WGS) entry which is preliminary data.</text>
</comment>
<organism evidence="2 3">
    <name type="scientific">[Emmonsia] crescens</name>
    <dbReference type="NCBI Taxonomy" id="73230"/>
    <lineage>
        <taxon>Eukaryota</taxon>
        <taxon>Fungi</taxon>
        <taxon>Dikarya</taxon>
        <taxon>Ascomycota</taxon>
        <taxon>Pezizomycotina</taxon>
        <taxon>Eurotiomycetes</taxon>
        <taxon>Eurotiomycetidae</taxon>
        <taxon>Onygenales</taxon>
        <taxon>Ajellomycetaceae</taxon>
        <taxon>Emergomyces</taxon>
    </lineage>
</organism>
<feature type="region of interest" description="Disordered" evidence="1">
    <location>
        <begin position="220"/>
        <end position="271"/>
    </location>
</feature>
<evidence type="ECO:0000256" key="1">
    <source>
        <dbReference type="SAM" id="MobiDB-lite"/>
    </source>
</evidence>
<gene>
    <name evidence="2" type="ORF">GX50_06959</name>
</gene>
<keyword evidence="3" id="KW-1185">Reference proteome</keyword>
<feature type="compositionally biased region" description="Low complexity" evidence="1">
    <location>
        <begin position="253"/>
        <end position="264"/>
    </location>
</feature>
<protein>
    <submittedName>
        <fullName evidence="2">Uncharacterized protein</fullName>
    </submittedName>
</protein>
<evidence type="ECO:0000313" key="2">
    <source>
        <dbReference type="EMBL" id="PGH30272.1"/>
    </source>
</evidence>
<feature type="region of interest" description="Disordered" evidence="1">
    <location>
        <begin position="286"/>
        <end position="307"/>
    </location>
</feature>
<proteinExistence type="predicted"/>
<dbReference type="EMBL" id="PDND01000182">
    <property type="protein sequence ID" value="PGH30272.1"/>
    <property type="molecule type" value="Genomic_DNA"/>
</dbReference>
<dbReference type="Proteomes" id="UP000226031">
    <property type="component" value="Unassembled WGS sequence"/>
</dbReference>
<accession>A0A2B7ZB84</accession>
<reference evidence="2 3" key="1">
    <citation type="submission" date="2017-10" db="EMBL/GenBank/DDBJ databases">
        <title>Comparative genomics in systemic dimorphic fungi from Ajellomycetaceae.</title>
        <authorList>
            <person name="Munoz J.F."/>
            <person name="Mcewen J.G."/>
            <person name="Clay O.K."/>
            <person name="Cuomo C.A."/>
        </authorList>
    </citation>
    <scope>NUCLEOTIDE SEQUENCE [LARGE SCALE GENOMIC DNA]</scope>
    <source>
        <strain evidence="2 3">UAMH4076</strain>
    </source>
</reference>
<evidence type="ECO:0000313" key="3">
    <source>
        <dbReference type="Proteomes" id="UP000226031"/>
    </source>
</evidence>